<dbReference type="SUPFAM" id="SSF53474">
    <property type="entry name" value="alpha/beta-Hydrolases"/>
    <property type="match status" value="1"/>
</dbReference>
<dbReference type="PANTHER" id="PTHR43798:SF31">
    <property type="entry name" value="AB HYDROLASE SUPERFAMILY PROTEIN YCLE"/>
    <property type="match status" value="1"/>
</dbReference>
<dbReference type="InterPro" id="IPR032710">
    <property type="entry name" value="NTF2-like_dom_sf"/>
</dbReference>
<dbReference type="Pfam" id="PF12680">
    <property type="entry name" value="SnoaL_2"/>
    <property type="match status" value="1"/>
</dbReference>
<dbReference type="InterPro" id="IPR050266">
    <property type="entry name" value="AB_hydrolase_sf"/>
</dbReference>
<protein>
    <submittedName>
        <fullName evidence="4">Alpha/beta fold hydrolase</fullName>
    </submittedName>
</protein>
<organism evidence="4 5">
    <name type="scientific">Streptomyces mauvecolor</name>
    <dbReference type="NCBI Taxonomy" id="58345"/>
    <lineage>
        <taxon>Bacteria</taxon>
        <taxon>Bacillati</taxon>
        <taxon>Actinomycetota</taxon>
        <taxon>Actinomycetes</taxon>
        <taxon>Kitasatosporales</taxon>
        <taxon>Streptomycetaceae</taxon>
        <taxon>Streptomyces</taxon>
    </lineage>
</organism>
<feature type="domain" description="SnoaL-like" evidence="3">
    <location>
        <begin position="274"/>
        <end position="364"/>
    </location>
</feature>
<evidence type="ECO:0000259" key="3">
    <source>
        <dbReference type="Pfam" id="PF12680"/>
    </source>
</evidence>
<reference evidence="5" key="1">
    <citation type="journal article" date="2019" name="Int. J. Syst. Evol. Microbiol.">
        <title>The Global Catalogue of Microorganisms (GCM) 10K type strain sequencing project: providing services to taxonomists for standard genome sequencing and annotation.</title>
        <authorList>
            <consortium name="The Broad Institute Genomics Platform"/>
            <consortium name="The Broad Institute Genome Sequencing Center for Infectious Disease"/>
            <person name="Wu L."/>
            <person name="Ma J."/>
        </authorList>
    </citation>
    <scope>NUCLEOTIDE SEQUENCE [LARGE SCALE GENOMIC DNA]</scope>
    <source>
        <strain evidence="5">CCM 7224</strain>
    </source>
</reference>
<dbReference type="Gene3D" id="3.40.50.1820">
    <property type="entry name" value="alpha/beta hydrolase"/>
    <property type="match status" value="1"/>
</dbReference>
<dbReference type="PRINTS" id="PR00111">
    <property type="entry name" value="ABHYDROLASE"/>
</dbReference>
<dbReference type="Pfam" id="PF00561">
    <property type="entry name" value="Abhydrolase_1"/>
    <property type="match status" value="1"/>
</dbReference>
<dbReference type="EMBL" id="JBHSIZ010000016">
    <property type="protein sequence ID" value="MFC4957621.1"/>
    <property type="molecule type" value="Genomic_DNA"/>
</dbReference>
<sequence>MPYASVNGQQLYFEDTGGDGPVVVFSHGNLMNRRMWQPQVRELGEEFRCVTWDARLHGRTKDDGDLYTYWDSADDLLGLLDHLGVEQATLVGHSQGGFLSLRAALRAPERVGSLVLIDTAAVAWPGEALAQMGGVSEGFRAGGPDAVAPVLLDLLLGRPDVHEEWLREWRAQPRERLADAVAVLMGVDDISARLGEITQPALIVHGEADLPVPLPLGRMLRDRLPGAVGLTVVPDAGHTPSLTHPGEVNACVAAFLRHGAVSRPPVDDPALLPRAFQDALNAHDADGVLALYGEGAVMRTVAGEVVRGGAALRAEVEGMIAAGPCIANSVRHVVVGEDAALVVVDWSLSLAGAGGERVGTCGTAVNVAARGKDGTWRFVILNPGGLG</sequence>
<dbReference type="SUPFAM" id="SSF54427">
    <property type="entry name" value="NTF2-like"/>
    <property type="match status" value="1"/>
</dbReference>
<dbReference type="InterPro" id="IPR000073">
    <property type="entry name" value="AB_hydrolase_1"/>
</dbReference>
<dbReference type="PANTHER" id="PTHR43798">
    <property type="entry name" value="MONOACYLGLYCEROL LIPASE"/>
    <property type="match status" value="1"/>
</dbReference>
<evidence type="ECO:0000259" key="2">
    <source>
        <dbReference type="Pfam" id="PF00561"/>
    </source>
</evidence>
<dbReference type="Proteomes" id="UP001595834">
    <property type="component" value="Unassembled WGS sequence"/>
</dbReference>
<dbReference type="InterPro" id="IPR037401">
    <property type="entry name" value="SnoaL-like"/>
</dbReference>
<keyword evidence="5" id="KW-1185">Reference proteome</keyword>
<proteinExistence type="predicted"/>
<evidence type="ECO:0000256" key="1">
    <source>
        <dbReference type="ARBA" id="ARBA00022801"/>
    </source>
</evidence>
<dbReference type="GO" id="GO:0016787">
    <property type="term" value="F:hydrolase activity"/>
    <property type="evidence" value="ECO:0007669"/>
    <property type="project" value="UniProtKB-KW"/>
</dbReference>
<evidence type="ECO:0000313" key="4">
    <source>
        <dbReference type="EMBL" id="MFC4957621.1"/>
    </source>
</evidence>
<evidence type="ECO:0000313" key="5">
    <source>
        <dbReference type="Proteomes" id="UP001595834"/>
    </source>
</evidence>
<dbReference type="RefSeq" id="WP_344378811.1">
    <property type="nucleotide sequence ID" value="NZ_BAAASQ010000023.1"/>
</dbReference>
<name>A0ABV9UM86_9ACTN</name>
<dbReference type="InterPro" id="IPR029058">
    <property type="entry name" value="AB_hydrolase_fold"/>
</dbReference>
<gene>
    <name evidence="4" type="ORF">ACFPFX_15140</name>
</gene>
<dbReference type="Gene3D" id="3.10.450.50">
    <property type="match status" value="1"/>
</dbReference>
<feature type="domain" description="AB hydrolase-1" evidence="2">
    <location>
        <begin position="21"/>
        <end position="245"/>
    </location>
</feature>
<comment type="caution">
    <text evidence="4">The sequence shown here is derived from an EMBL/GenBank/DDBJ whole genome shotgun (WGS) entry which is preliminary data.</text>
</comment>
<keyword evidence="1 4" id="KW-0378">Hydrolase</keyword>
<accession>A0ABV9UM86</accession>